<keyword evidence="1" id="KW-0805">Transcription regulation</keyword>
<keyword evidence="3" id="KW-0804">Transcription</keyword>
<organism evidence="5 6">
    <name type="scientific">Catenuloplanes nepalensis</name>
    <dbReference type="NCBI Taxonomy" id="587533"/>
    <lineage>
        <taxon>Bacteria</taxon>
        <taxon>Bacillati</taxon>
        <taxon>Actinomycetota</taxon>
        <taxon>Actinomycetes</taxon>
        <taxon>Micromonosporales</taxon>
        <taxon>Micromonosporaceae</taxon>
        <taxon>Catenuloplanes</taxon>
    </lineage>
</organism>
<protein>
    <submittedName>
        <fullName evidence="5">AraC-like DNA-binding protein</fullName>
    </submittedName>
</protein>
<dbReference type="Pfam" id="PF12833">
    <property type="entry name" value="HTH_18"/>
    <property type="match status" value="1"/>
</dbReference>
<proteinExistence type="predicted"/>
<keyword evidence="6" id="KW-1185">Reference proteome</keyword>
<feature type="domain" description="HTH araC/xylS-type" evidence="4">
    <location>
        <begin position="188"/>
        <end position="286"/>
    </location>
</feature>
<evidence type="ECO:0000259" key="4">
    <source>
        <dbReference type="PROSITE" id="PS01124"/>
    </source>
</evidence>
<dbReference type="InterPro" id="IPR018060">
    <property type="entry name" value="HTH_AraC"/>
</dbReference>
<keyword evidence="2" id="KW-0238">DNA-binding</keyword>
<evidence type="ECO:0000313" key="5">
    <source>
        <dbReference type="EMBL" id="MDP9792847.1"/>
    </source>
</evidence>
<dbReference type="PANTHER" id="PTHR46796:SF6">
    <property type="entry name" value="ARAC SUBFAMILY"/>
    <property type="match status" value="1"/>
</dbReference>
<sequence length="291" mass="30795">MTVTDGRAESPMVSRAALDASVRLRATALDDAAIHRIRSGPAADGGTAGCYQRLDERVVLHVVRQGRWSINRPGRRGDAVTATSGRFVARYDDRALEFGAGPRTDTTVLILPAGSLHGLLRDGGVCGSAGSPPLRMLTAHLRTVAGLAGDLPPASVAAARDATVELVRGILTDTVDGGEPLLAPALVVAARRVTEELLAGPELSPRTVADRLHVSVRTLHRAFADRGETLMGHVRQRRLDRALADLAGAGLTVGEAAARWGFTDSSHLIRACRGRYGQTPTQYVRALSERG</sequence>
<dbReference type="InterPro" id="IPR050204">
    <property type="entry name" value="AraC_XylS_family_regulators"/>
</dbReference>
<accession>A0ABT9MN32</accession>
<evidence type="ECO:0000313" key="6">
    <source>
        <dbReference type="Proteomes" id="UP001240984"/>
    </source>
</evidence>
<gene>
    <name evidence="5" type="ORF">J2S43_001359</name>
</gene>
<dbReference type="RefSeq" id="WP_306827734.1">
    <property type="nucleotide sequence ID" value="NZ_JAUSRA010000001.1"/>
</dbReference>
<dbReference type="SUPFAM" id="SSF46689">
    <property type="entry name" value="Homeodomain-like"/>
    <property type="match status" value="1"/>
</dbReference>
<dbReference type="SMART" id="SM00342">
    <property type="entry name" value="HTH_ARAC"/>
    <property type="match status" value="1"/>
</dbReference>
<comment type="caution">
    <text evidence="5">The sequence shown here is derived from an EMBL/GenBank/DDBJ whole genome shotgun (WGS) entry which is preliminary data.</text>
</comment>
<name>A0ABT9MN32_9ACTN</name>
<dbReference type="InterPro" id="IPR009057">
    <property type="entry name" value="Homeodomain-like_sf"/>
</dbReference>
<evidence type="ECO:0000256" key="3">
    <source>
        <dbReference type="ARBA" id="ARBA00023163"/>
    </source>
</evidence>
<evidence type="ECO:0000256" key="1">
    <source>
        <dbReference type="ARBA" id="ARBA00023015"/>
    </source>
</evidence>
<dbReference type="Proteomes" id="UP001240984">
    <property type="component" value="Unassembled WGS sequence"/>
</dbReference>
<dbReference type="PANTHER" id="PTHR46796">
    <property type="entry name" value="HTH-TYPE TRANSCRIPTIONAL ACTIVATOR RHAS-RELATED"/>
    <property type="match status" value="1"/>
</dbReference>
<dbReference type="EMBL" id="JAUSRA010000001">
    <property type="protein sequence ID" value="MDP9792847.1"/>
    <property type="molecule type" value="Genomic_DNA"/>
</dbReference>
<reference evidence="5 6" key="1">
    <citation type="submission" date="2023-07" db="EMBL/GenBank/DDBJ databases">
        <title>Sequencing the genomes of 1000 actinobacteria strains.</title>
        <authorList>
            <person name="Klenk H.-P."/>
        </authorList>
    </citation>
    <scope>NUCLEOTIDE SEQUENCE [LARGE SCALE GENOMIC DNA]</scope>
    <source>
        <strain evidence="5 6">DSM 44710</strain>
    </source>
</reference>
<dbReference type="PROSITE" id="PS01124">
    <property type="entry name" value="HTH_ARAC_FAMILY_2"/>
    <property type="match status" value="1"/>
</dbReference>
<evidence type="ECO:0000256" key="2">
    <source>
        <dbReference type="ARBA" id="ARBA00023125"/>
    </source>
</evidence>
<dbReference type="Gene3D" id="1.10.10.60">
    <property type="entry name" value="Homeodomain-like"/>
    <property type="match status" value="1"/>
</dbReference>